<dbReference type="PANTHER" id="PTHR22777">
    <property type="entry name" value="HEMOLYSIN-RELATED"/>
    <property type="match status" value="1"/>
</dbReference>
<evidence type="ECO:0000256" key="6">
    <source>
        <dbReference type="ARBA" id="ARBA00023122"/>
    </source>
</evidence>
<dbReference type="AlphaFoldDB" id="A0A9D1W785"/>
<dbReference type="PROSITE" id="PS51371">
    <property type="entry name" value="CBS"/>
    <property type="match status" value="2"/>
</dbReference>
<feature type="transmembrane region" description="Helical" evidence="10">
    <location>
        <begin position="92"/>
        <end position="108"/>
    </location>
</feature>
<comment type="subcellular location">
    <subcellularLocation>
        <location evidence="1">Membrane</location>
        <topology evidence="1">Multi-pass membrane protein</topology>
    </subcellularLocation>
</comment>
<protein>
    <submittedName>
        <fullName evidence="13">Hemolysin family protein</fullName>
    </submittedName>
</protein>
<organism evidence="13 14">
    <name type="scientific">Candidatus Lachnoclostridium stercoripullorum</name>
    <dbReference type="NCBI Taxonomy" id="2838635"/>
    <lineage>
        <taxon>Bacteria</taxon>
        <taxon>Bacillati</taxon>
        <taxon>Bacillota</taxon>
        <taxon>Clostridia</taxon>
        <taxon>Lachnospirales</taxon>
        <taxon>Lachnospiraceae</taxon>
    </lineage>
</organism>
<evidence type="ECO:0000256" key="10">
    <source>
        <dbReference type="SAM" id="Phobius"/>
    </source>
</evidence>
<dbReference type="GO" id="GO:0005886">
    <property type="term" value="C:plasma membrane"/>
    <property type="evidence" value="ECO:0007669"/>
    <property type="project" value="TreeGrafter"/>
</dbReference>
<dbReference type="SMART" id="SM00116">
    <property type="entry name" value="CBS"/>
    <property type="match status" value="2"/>
</dbReference>
<reference evidence="13" key="1">
    <citation type="journal article" date="2021" name="PeerJ">
        <title>Extensive microbial diversity within the chicken gut microbiome revealed by metagenomics and culture.</title>
        <authorList>
            <person name="Gilroy R."/>
            <person name="Ravi A."/>
            <person name="Getino M."/>
            <person name="Pursley I."/>
            <person name="Horton D.L."/>
            <person name="Alikhan N.F."/>
            <person name="Baker D."/>
            <person name="Gharbi K."/>
            <person name="Hall N."/>
            <person name="Watson M."/>
            <person name="Adriaenssens E.M."/>
            <person name="Foster-Nyarko E."/>
            <person name="Jarju S."/>
            <person name="Secka A."/>
            <person name="Antonio M."/>
            <person name="Oren A."/>
            <person name="Chaudhuri R.R."/>
            <person name="La Ragione R."/>
            <person name="Hildebrand F."/>
            <person name="Pallen M.J."/>
        </authorList>
    </citation>
    <scope>NUCLEOTIDE SEQUENCE</scope>
    <source>
        <strain evidence="13">ChiGjej4B4-12881</strain>
    </source>
</reference>
<evidence type="ECO:0000256" key="4">
    <source>
        <dbReference type="ARBA" id="ARBA00022737"/>
    </source>
</evidence>
<keyword evidence="6 8" id="KW-0129">CBS domain</keyword>
<evidence type="ECO:0000256" key="2">
    <source>
        <dbReference type="ARBA" id="ARBA00006337"/>
    </source>
</evidence>
<dbReference type="FunFam" id="3.10.580.10:FF:000002">
    <property type="entry name" value="Magnesium/cobalt efflux protein CorC"/>
    <property type="match status" value="1"/>
</dbReference>
<evidence type="ECO:0000313" key="14">
    <source>
        <dbReference type="Proteomes" id="UP000886780"/>
    </source>
</evidence>
<keyword evidence="5 9" id="KW-1133">Transmembrane helix</keyword>
<dbReference type="SUPFAM" id="SSF54631">
    <property type="entry name" value="CBS-domain pair"/>
    <property type="match status" value="1"/>
</dbReference>
<comment type="caution">
    <text evidence="13">The sequence shown here is derived from an EMBL/GenBank/DDBJ whole genome shotgun (WGS) entry which is preliminary data.</text>
</comment>
<feature type="domain" description="CBS" evidence="11">
    <location>
        <begin position="202"/>
        <end position="262"/>
    </location>
</feature>
<dbReference type="InterPro" id="IPR005170">
    <property type="entry name" value="Transptr-assoc_dom"/>
</dbReference>
<feature type="domain" description="CBS" evidence="11">
    <location>
        <begin position="265"/>
        <end position="322"/>
    </location>
</feature>
<feature type="transmembrane region" description="Helical" evidence="10">
    <location>
        <begin position="57"/>
        <end position="80"/>
    </location>
</feature>
<dbReference type="Pfam" id="PF03471">
    <property type="entry name" value="CorC_HlyC"/>
    <property type="match status" value="1"/>
</dbReference>
<dbReference type="GO" id="GO:0050660">
    <property type="term" value="F:flavin adenine dinucleotide binding"/>
    <property type="evidence" value="ECO:0007669"/>
    <property type="project" value="InterPro"/>
</dbReference>
<dbReference type="Proteomes" id="UP000886780">
    <property type="component" value="Unassembled WGS sequence"/>
</dbReference>
<dbReference type="InterPro" id="IPR016169">
    <property type="entry name" value="FAD-bd_PCMH_sub2"/>
</dbReference>
<sequence>MNISLIIIVCCIIMSAYFSATETAFSSLNRVRMKSLAEKGNKRAALVLRLSENYDSLLSTILIGNNIVNITSTSVATVLFVRLLGEERGSSLSTLVMTIVVLIFGEVSPKSLAKEVPENFALFSAPILRVLVIILSPANFLFGQWKKLLSLIFKFSRESGITEEELLIMVEEAKQDGGIDEQEGTLIRSAIEFSDLTAEDVLTPRIDVAAVPADATQEEIADIFTETGFSRLPVYRENVDNIVGIIYQKDFYNQIYHTERKLEEIIRPALFIAMGKKVGQLLKELQQKKMHIAVVLDEFGGTAGIVTLEDILEELVGEIWDEHDKVVQEVEQISDGEYLVMGSANVEKLFERLGKEREFDVLTVSGWVMEVAEKIPAAGEQFRFEDLEITVLEMDDKRVEKVRIVRTGEKLPNEKESVML</sequence>
<dbReference type="Pfam" id="PF01595">
    <property type="entry name" value="CNNM"/>
    <property type="match status" value="1"/>
</dbReference>
<gene>
    <name evidence="13" type="ORF">IAA28_09985</name>
</gene>
<feature type="domain" description="CNNM transmembrane" evidence="12">
    <location>
        <begin position="1"/>
        <end position="183"/>
    </location>
</feature>
<evidence type="ECO:0000259" key="11">
    <source>
        <dbReference type="PROSITE" id="PS51371"/>
    </source>
</evidence>
<reference evidence="13" key="2">
    <citation type="submission" date="2021-04" db="EMBL/GenBank/DDBJ databases">
        <authorList>
            <person name="Gilroy R."/>
        </authorList>
    </citation>
    <scope>NUCLEOTIDE SEQUENCE</scope>
    <source>
        <strain evidence="13">ChiGjej4B4-12881</strain>
    </source>
</reference>
<dbReference type="Gene3D" id="3.10.580.10">
    <property type="entry name" value="CBS-domain"/>
    <property type="match status" value="1"/>
</dbReference>
<name>A0A9D1W785_9FIRM</name>
<evidence type="ECO:0000259" key="12">
    <source>
        <dbReference type="PROSITE" id="PS51846"/>
    </source>
</evidence>
<evidence type="ECO:0000256" key="7">
    <source>
        <dbReference type="ARBA" id="ARBA00023136"/>
    </source>
</evidence>
<dbReference type="Pfam" id="PF00571">
    <property type="entry name" value="CBS"/>
    <property type="match status" value="2"/>
</dbReference>
<dbReference type="EMBL" id="DXEU01000182">
    <property type="protein sequence ID" value="HIX53117.1"/>
    <property type="molecule type" value="Genomic_DNA"/>
</dbReference>
<dbReference type="SMART" id="SM01091">
    <property type="entry name" value="CorC_HlyC"/>
    <property type="match status" value="1"/>
</dbReference>
<keyword evidence="4" id="KW-0677">Repeat</keyword>
<evidence type="ECO:0000256" key="1">
    <source>
        <dbReference type="ARBA" id="ARBA00004141"/>
    </source>
</evidence>
<dbReference type="PANTHER" id="PTHR22777:SF17">
    <property type="entry name" value="UPF0053 PROTEIN SLL0260"/>
    <property type="match status" value="1"/>
</dbReference>
<dbReference type="InterPro" id="IPR044751">
    <property type="entry name" value="Ion_transp-like_CBS"/>
</dbReference>
<keyword evidence="7 9" id="KW-0472">Membrane</keyword>
<dbReference type="CDD" id="cd04590">
    <property type="entry name" value="CBS_pair_CorC_HlyC_assoc"/>
    <property type="match status" value="1"/>
</dbReference>
<dbReference type="Gene3D" id="3.30.465.10">
    <property type="match status" value="1"/>
</dbReference>
<dbReference type="InterPro" id="IPR046342">
    <property type="entry name" value="CBS_dom_sf"/>
</dbReference>
<comment type="similarity">
    <text evidence="2">Belongs to the UPF0053 family.</text>
</comment>
<dbReference type="SUPFAM" id="SSF56176">
    <property type="entry name" value="FAD-binding/transporter-associated domain-like"/>
    <property type="match status" value="1"/>
</dbReference>
<evidence type="ECO:0000256" key="9">
    <source>
        <dbReference type="PROSITE-ProRule" id="PRU01193"/>
    </source>
</evidence>
<dbReference type="InterPro" id="IPR002550">
    <property type="entry name" value="CNNM"/>
</dbReference>
<feature type="transmembrane region" description="Helical" evidence="10">
    <location>
        <begin position="120"/>
        <end position="142"/>
    </location>
</feature>
<keyword evidence="3 9" id="KW-0812">Transmembrane</keyword>
<proteinExistence type="inferred from homology"/>
<evidence type="ECO:0000256" key="3">
    <source>
        <dbReference type="ARBA" id="ARBA00022692"/>
    </source>
</evidence>
<evidence type="ECO:0000256" key="8">
    <source>
        <dbReference type="PROSITE-ProRule" id="PRU00703"/>
    </source>
</evidence>
<evidence type="ECO:0000256" key="5">
    <source>
        <dbReference type="ARBA" id="ARBA00022989"/>
    </source>
</evidence>
<evidence type="ECO:0000313" key="13">
    <source>
        <dbReference type="EMBL" id="HIX53117.1"/>
    </source>
</evidence>
<dbReference type="InterPro" id="IPR036318">
    <property type="entry name" value="FAD-bd_PCMH-like_sf"/>
</dbReference>
<dbReference type="PROSITE" id="PS51846">
    <property type="entry name" value="CNNM"/>
    <property type="match status" value="1"/>
</dbReference>
<accession>A0A9D1W785</accession>
<dbReference type="InterPro" id="IPR000644">
    <property type="entry name" value="CBS_dom"/>
</dbReference>